<comment type="caution">
    <text evidence="1">The sequence shown here is derived from an EMBL/GenBank/DDBJ whole genome shotgun (WGS) entry which is preliminary data.</text>
</comment>
<dbReference type="Proteomes" id="UP000265520">
    <property type="component" value="Unassembled WGS sequence"/>
</dbReference>
<evidence type="ECO:0000313" key="2">
    <source>
        <dbReference type="Proteomes" id="UP000265520"/>
    </source>
</evidence>
<keyword evidence="2" id="KW-1185">Reference proteome</keyword>
<dbReference type="AlphaFoldDB" id="A0A392V4R8"/>
<sequence length="32" mass="3536">YLSLSCLKLDFTTASSTLLSPKEQLCCARSKQ</sequence>
<name>A0A392V4R8_9FABA</name>
<reference evidence="1 2" key="1">
    <citation type="journal article" date="2018" name="Front. Plant Sci.">
        <title>Red Clover (Trifolium pratense) and Zigzag Clover (T. medium) - A Picture of Genomic Similarities and Differences.</title>
        <authorList>
            <person name="Dluhosova J."/>
            <person name="Istvanek J."/>
            <person name="Nedelnik J."/>
            <person name="Repkova J."/>
        </authorList>
    </citation>
    <scope>NUCLEOTIDE SEQUENCE [LARGE SCALE GENOMIC DNA]</scope>
    <source>
        <strain evidence="2">cv. 10/8</strain>
        <tissue evidence="1">Leaf</tissue>
    </source>
</reference>
<dbReference type="EMBL" id="LXQA011038889">
    <property type="protein sequence ID" value="MCI82249.1"/>
    <property type="molecule type" value="Genomic_DNA"/>
</dbReference>
<evidence type="ECO:0000313" key="1">
    <source>
        <dbReference type="EMBL" id="MCI82249.1"/>
    </source>
</evidence>
<protein>
    <submittedName>
        <fullName evidence="1">Uncharacterized protein</fullName>
    </submittedName>
</protein>
<organism evidence="1 2">
    <name type="scientific">Trifolium medium</name>
    <dbReference type="NCBI Taxonomy" id="97028"/>
    <lineage>
        <taxon>Eukaryota</taxon>
        <taxon>Viridiplantae</taxon>
        <taxon>Streptophyta</taxon>
        <taxon>Embryophyta</taxon>
        <taxon>Tracheophyta</taxon>
        <taxon>Spermatophyta</taxon>
        <taxon>Magnoliopsida</taxon>
        <taxon>eudicotyledons</taxon>
        <taxon>Gunneridae</taxon>
        <taxon>Pentapetalae</taxon>
        <taxon>rosids</taxon>
        <taxon>fabids</taxon>
        <taxon>Fabales</taxon>
        <taxon>Fabaceae</taxon>
        <taxon>Papilionoideae</taxon>
        <taxon>50 kb inversion clade</taxon>
        <taxon>NPAAA clade</taxon>
        <taxon>Hologalegina</taxon>
        <taxon>IRL clade</taxon>
        <taxon>Trifolieae</taxon>
        <taxon>Trifolium</taxon>
    </lineage>
</organism>
<feature type="non-terminal residue" evidence="1">
    <location>
        <position position="1"/>
    </location>
</feature>
<proteinExistence type="predicted"/>
<accession>A0A392V4R8</accession>